<organism evidence="2 3">
    <name type="scientific">Brachybacterium muris UCD-AY4</name>
    <dbReference type="NCBI Taxonomy" id="1249481"/>
    <lineage>
        <taxon>Bacteria</taxon>
        <taxon>Bacillati</taxon>
        <taxon>Actinomycetota</taxon>
        <taxon>Actinomycetes</taxon>
        <taxon>Micrococcales</taxon>
        <taxon>Dermabacteraceae</taxon>
        <taxon>Brachybacterium</taxon>
    </lineage>
</organism>
<dbReference type="SUPFAM" id="SSF55729">
    <property type="entry name" value="Acyl-CoA N-acyltransferases (Nat)"/>
    <property type="match status" value="1"/>
</dbReference>
<dbReference type="PROSITE" id="PS51186">
    <property type="entry name" value="GNAT"/>
    <property type="match status" value="1"/>
</dbReference>
<dbReference type="HOGENOM" id="CLU_086566_0_0_11"/>
<dbReference type="CDD" id="cd04301">
    <property type="entry name" value="NAT_SF"/>
    <property type="match status" value="1"/>
</dbReference>
<dbReference type="STRING" id="1249481.D641_0105435"/>
<reference evidence="2 3" key="1">
    <citation type="journal article" date="2013" name="Genome Announc.">
        <title>Draft genome sequence of an Actinobacterium, Brachybacterium muris strain UCD-AY4.</title>
        <authorList>
            <person name="Lo J.R."/>
            <person name="Lang J.M."/>
            <person name="Darling A.E."/>
            <person name="Eisen J.A."/>
            <person name="Coil D.A."/>
        </authorList>
    </citation>
    <scope>NUCLEOTIDE SEQUENCE [LARGE SCALE GENOMIC DNA]</scope>
    <source>
        <strain evidence="2 3">UCD-AY4</strain>
    </source>
</reference>
<comment type="caution">
    <text evidence="2">The sequence shown here is derived from an EMBL/GenBank/DDBJ whole genome shotgun (WGS) entry which is preliminary data.</text>
</comment>
<dbReference type="InterPro" id="IPR016181">
    <property type="entry name" value="Acyl_CoA_acyltransferase"/>
</dbReference>
<dbReference type="Gene3D" id="3.40.630.30">
    <property type="match status" value="1"/>
</dbReference>
<accession>A0A022KVY0</accession>
<protein>
    <submittedName>
        <fullName evidence="2">Acyltransferase</fullName>
    </submittedName>
</protein>
<keyword evidence="3" id="KW-1185">Reference proteome</keyword>
<dbReference type="InterPro" id="IPR025289">
    <property type="entry name" value="DUF4081"/>
</dbReference>
<dbReference type="Pfam" id="PF00583">
    <property type="entry name" value="Acetyltransf_1"/>
    <property type="match status" value="1"/>
</dbReference>
<dbReference type="GO" id="GO:0016747">
    <property type="term" value="F:acyltransferase activity, transferring groups other than amino-acyl groups"/>
    <property type="evidence" value="ECO:0007669"/>
    <property type="project" value="InterPro"/>
</dbReference>
<evidence type="ECO:0000313" key="2">
    <source>
        <dbReference type="EMBL" id="EYT50225.1"/>
    </source>
</evidence>
<dbReference type="OrthoDB" id="5241264at2"/>
<dbReference type="EMBL" id="AORC01000005">
    <property type="protein sequence ID" value="EYT50225.1"/>
    <property type="molecule type" value="Genomic_DNA"/>
</dbReference>
<evidence type="ECO:0000259" key="1">
    <source>
        <dbReference type="PROSITE" id="PS51186"/>
    </source>
</evidence>
<proteinExistence type="predicted"/>
<dbReference type="InterPro" id="IPR000182">
    <property type="entry name" value="GNAT_dom"/>
</dbReference>
<gene>
    <name evidence="2" type="ORF">D641_0105435</name>
</gene>
<dbReference type="Pfam" id="PF13312">
    <property type="entry name" value="DUF4081"/>
    <property type="match status" value="1"/>
</dbReference>
<dbReference type="PANTHER" id="PTHR43072">
    <property type="entry name" value="N-ACETYLTRANSFERASE"/>
    <property type="match status" value="1"/>
</dbReference>
<dbReference type="AlphaFoldDB" id="A0A022KVY0"/>
<dbReference type="PANTHER" id="PTHR43072:SF54">
    <property type="entry name" value="GCN5-RELATED N-ACETYLTRANSFERASE"/>
    <property type="match status" value="1"/>
</dbReference>
<keyword evidence="2" id="KW-0012">Acyltransferase</keyword>
<name>A0A022KVY0_9MICO</name>
<sequence>MFRRGAKVRPLRHTAWDASLALARRDPLVNALGGARLVEMARAGALGREFQITGEDHAPRGILWDGVNLSPLSASADAIDHFGRYAAPRPRRASSVVGERRAVEQLWTHLEPLWSGEVREYRWSQPLLVADAHVPASAGVGLRPARPTEVEQVFPAAVAMFREEVGVDPLRGDGGRGYRGRVAELIRQGRTYVVIDGDQVVFKADVGALFADVAQIHGVWVAPSHRSRGLGRAAMAELVTLVRRDHVPQVSLYVNDFNEPARRAYAAAGFHQAAELSTILF</sequence>
<feature type="domain" description="N-acetyltransferase" evidence="1">
    <location>
        <begin position="140"/>
        <end position="281"/>
    </location>
</feature>
<dbReference type="Proteomes" id="UP000019754">
    <property type="component" value="Unassembled WGS sequence"/>
</dbReference>
<keyword evidence="2" id="KW-0808">Transferase</keyword>
<dbReference type="RefSeq" id="WP_017822791.1">
    <property type="nucleotide sequence ID" value="NZ_AORC01000005.1"/>
</dbReference>
<evidence type="ECO:0000313" key="3">
    <source>
        <dbReference type="Proteomes" id="UP000019754"/>
    </source>
</evidence>